<accession>A0A0A8ZMB6</accession>
<keyword evidence="1" id="KW-0812">Transmembrane</keyword>
<name>A0A0A8ZMB6_ARUDO</name>
<feature type="transmembrane region" description="Helical" evidence="1">
    <location>
        <begin position="12"/>
        <end position="34"/>
    </location>
</feature>
<organism evidence="2">
    <name type="scientific">Arundo donax</name>
    <name type="common">Giant reed</name>
    <name type="synonym">Donax arundinaceus</name>
    <dbReference type="NCBI Taxonomy" id="35708"/>
    <lineage>
        <taxon>Eukaryota</taxon>
        <taxon>Viridiplantae</taxon>
        <taxon>Streptophyta</taxon>
        <taxon>Embryophyta</taxon>
        <taxon>Tracheophyta</taxon>
        <taxon>Spermatophyta</taxon>
        <taxon>Magnoliopsida</taxon>
        <taxon>Liliopsida</taxon>
        <taxon>Poales</taxon>
        <taxon>Poaceae</taxon>
        <taxon>PACMAD clade</taxon>
        <taxon>Arundinoideae</taxon>
        <taxon>Arundineae</taxon>
        <taxon>Arundo</taxon>
    </lineage>
</organism>
<dbReference type="AlphaFoldDB" id="A0A0A8ZMB6"/>
<protein>
    <submittedName>
        <fullName evidence="2">Uncharacterized protein</fullName>
    </submittedName>
</protein>
<dbReference type="EMBL" id="GBRH01257361">
    <property type="protein sequence ID" value="JAD40534.1"/>
    <property type="molecule type" value="Transcribed_RNA"/>
</dbReference>
<reference evidence="2" key="1">
    <citation type="submission" date="2014-09" db="EMBL/GenBank/DDBJ databases">
        <authorList>
            <person name="Magalhaes I.L.F."/>
            <person name="Oliveira U."/>
            <person name="Santos F.R."/>
            <person name="Vidigal T.H.D.A."/>
            <person name="Brescovit A.D."/>
            <person name="Santos A.J."/>
        </authorList>
    </citation>
    <scope>NUCLEOTIDE SEQUENCE</scope>
    <source>
        <tissue evidence="2">Shoot tissue taken approximately 20 cm above the soil surface</tissue>
    </source>
</reference>
<evidence type="ECO:0000313" key="2">
    <source>
        <dbReference type="EMBL" id="JAD40534.1"/>
    </source>
</evidence>
<reference evidence="2" key="2">
    <citation type="journal article" date="2015" name="Data Brief">
        <title>Shoot transcriptome of the giant reed, Arundo donax.</title>
        <authorList>
            <person name="Barrero R.A."/>
            <person name="Guerrero F.D."/>
            <person name="Moolhuijzen P."/>
            <person name="Goolsby J.A."/>
            <person name="Tidwell J."/>
            <person name="Bellgard S.E."/>
            <person name="Bellgard M.I."/>
        </authorList>
    </citation>
    <scope>NUCLEOTIDE SEQUENCE</scope>
    <source>
        <tissue evidence="2">Shoot tissue taken approximately 20 cm above the soil surface</tissue>
    </source>
</reference>
<proteinExistence type="predicted"/>
<keyword evidence="1" id="KW-1133">Transmembrane helix</keyword>
<evidence type="ECO:0000256" key="1">
    <source>
        <dbReference type="SAM" id="Phobius"/>
    </source>
</evidence>
<keyword evidence="1" id="KW-0472">Membrane</keyword>
<feature type="transmembrane region" description="Helical" evidence="1">
    <location>
        <begin position="46"/>
        <end position="63"/>
    </location>
</feature>
<sequence length="69" mass="7850">MFSYLPKYALSMDMYLIFLCIHDSYCVCGTTYSVSFSAFASNGCEYFEFIANMCIVLGLLLVYHPSLQC</sequence>